<dbReference type="AlphaFoldDB" id="A0AAV3PCZ9"/>
<feature type="compositionally biased region" description="Basic and acidic residues" evidence="1">
    <location>
        <begin position="222"/>
        <end position="265"/>
    </location>
</feature>
<name>A0AAV3PCZ9_LITER</name>
<gene>
    <name evidence="2" type="ORF">LIER_08666</name>
</gene>
<sequence length="265" mass="29523">MVKTRRGLNTLDRATKWKKKGVGPSDDTWMVVEPLIVNQEAQKTKGRKAKTPVSTSMEEEQVFSPTKIRSIPPIDTSQDDTQEGVSLIHDNYLTWVDYTNVRELDNPRPSRVTLENDDVGEEKSHDEINVEEDIIREELAPIVEEIVIDSSGAEMPEVANVSDPPAFPSVKDTTGMDGFSLGGDLLEPTVDDNIKGNVVEVNPENAGPKKKSTKKANAGESCEPKRKLSEEERKAKRARNVERRARRAAKEDVDDDVHGEAKDHL</sequence>
<dbReference type="EMBL" id="BAABME010001418">
    <property type="protein sequence ID" value="GAA0149515.1"/>
    <property type="molecule type" value="Genomic_DNA"/>
</dbReference>
<organism evidence="2 3">
    <name type="scientific">Lithospermum erythrorhizon</name>
    <name type="common">Purple gromwell</name>
    <name type="synonym">Lithospermum officinale var. erythrorhizon</name>
    <dbReference type="NCBI Taxonomy" id="34254"/>
    <lineage>
        <taxon>Eukaryota</taxon>
        <taxon>Viridiplantae</taxon>
        <taxon>Streptophyta</taxon>
        <taxon>Embryophyta</taxon>
        <taxon>Tracheophyta</taxon>
        <taxon>Spermatophyta</taxon>
        <taxon>Magnoliopsida</taxon>
        <taxon>eudicotyledons</taxon>
        <taxon>Gunneridae</taxon>
        <taxon>Pentapetalae</taxon>
        <taxon>asterids</taxon>
        <taxon>lamiids</taxon>
        <taxon>Boraginales</taxon>
        <taxon>Boraginaceae</taxon>
        <taxon>Boraginoideae</taxon>
        <taxon>Lithospermeae</taxon>
        <taxon>Lithospermum</taxon>
    </lineage>
</organism>
<protein>
    <submittedName>
        <fullName evidence="2">Uncharacterized protein</fullName>
    </submittedName>
</protein>
<evidence type="ECO:0000256" key="1">
    <source>
        <dbReference type="SAM" id="MobiDB-lite"/>
    </source>
</evidence>
<reference evidence="2 3" key="1">
    <citation type="submission" date="2024-01" db="EMBL/GenBank/DDBJ databases">
        <title>The complete chloroplast genome sequence of Lithospermum erythrorhizon: insights into the phylogenetic relationship among Boraginaceae species and the maternal lineages of purple gromwells.</title>
        <authorList>
            <person name="Okada T."/>
            <person name="Watanabe K."/>
        </authorList>
    </citation>
    <scope>NUCLEOTIDE SEQUENCE [LARGE SCALE GENOMIC DNA]</scope>
</reference>
<keyword evidence="3" id="KW-1185">Reference proteome</keyword>
<evidence type="ECO:0000313" key="3">
    <source>
        <dbReference type="Proteomes" id="UP001454036"/>
    </source>
</evidence>
<feature type="region of interest" description="Disordered" evidence="1">
    <location>
        <begin position="42"/>
        <end position="80"/>
    </location>
</feature>
<evidence type="ECO:0000313" key="2">
    <source>
        <dbReference type="EMBL" id="GAA0149515.1"/>
    </source>
</evidence>
<feature type="region of interest" description="Disordered" evidence="1">
    <location>
        <begin position="172"/>
        <end position="265"/>
    </location>
</feature>
<dbReference type="Proteomes" id="UP001454036">
    <property type="component" value="Unassembled WGS sequence"/>
</dbReference>
<proteinExistence type="predicted"/>
<comment type="caution">
    <text evidence="2">The sequence shown here is derived from an EMBL/GenBank/DDBJ whole genome shotgun (WGS) entry which is preliminary data.</text>
</comment>
<accession>A0AAV3PCZ9</accession>